<proteinExistence type="predicted"/>
<reference evidence="1" key="1">
    <citation type="submission" date="2023-04" db="EMBL/GenBank/DDBJ databases">
        <title>A chromosome-level genome assembly of the parasitoid wasp Eretmocerus hayati.</title>
        <authorList>
            <person name="Zhong Y."/>
            <person name="Liu S."/>
            <person name="Liu Y."/>
        </authorList>
    </citation>
    <scope>NUCLEOTIDE SEQUENCE</scope>
    <source>
        <strain evidence="1">ZJU_SS_LIU_2023</strain>
    </source>
</reference>
<organism evidence="1 2">
    <name type="scientific">Eretmocerus hayati</name>
    <dbReference type="NCBI Taxonomy" id="131215"/>
    <lineage>
        <taxon>Eukaryota</taxon>
        <taxon>Metazoa</taxon>
        <taxon>Ecdysozoa</taxon>
        <taxon>Arthropoda</taxon>
        <taxon>Hexapoda</taxon>
        <taxon>Insecta</taxon>
        <taxon>Pterygota</taxon>
        <taxon>Neoptera</taxon>
        <taxon>Endopterygota</taxon>
        <taxon>Hymenoptera</taxon>
        <taxon>Apocrita</taxon>
        <taxon>Proctotrupomorpha</taxon>
        <taxon>Chalcidoidea</taxon>
        <taxon>Aphelinidae</taxon>
        <taxon>Aphelininae</taxon>
        <taxon>Eretmocerus</taxon>
    </lineage>
</organism>
<accession>A0ACC2PQ80</accession>
<comment type="caution">
    <text evidence="1">The sequence shown here is derived from an EMBL/GenBank/DDBJ whole genome shotgun (WGS) entry which is preliminary data.</text>
</comment>
<keyword evidence="2" id="KW-1185">Reference proteome</keyword>
<dbReference type="EMBL" id="CM056741">
    <property type="protein sequence ID" value="KAJ8685469.1"/>
    <property type="molecule type" value="Genomic_DNA"/>
</dbReference>
<evidence type="ECO:0000313" key="1">
    <source>
        <dbReference type="EMBL" id="KAJ8685469.1"/>
    </source>
</evidence>
<evidence type="ECO:0000313" key="2">
    <source>
        <dbReference type="Proteomes" id="UP001239111"/>
    </source>
</evidence>
<sequence>MRTTGESRLSLGLTGASAHLKDTECFSESDMAQRARWNSERSYFFTGAGTVGIAPLAYAVRECSIASRRTTGESRLSLGLTGLSAYLKGTECFSGSNMAPRARWNSKRAYSFTGRVQWVLLLSPMQHENA</sequence>
<name>A0ACC2PQ80_9HYME</name>
<protein>
    <submittedName>
        <fullName evidence="1">Uncharacterized protein</fullName>
    </submittedName>
</protein>
<dbReference type="Proteomes" id="UP001239111">
    <property type="component" value="Chromosome 1"/>
</dbReference>
<gene>
    <name evidence="1" type="ORF">QAD02_021262</name>
</gene>